<dbReference type="RefSeq" id="WP_228882130.1">
    <property type="nucleotide sequence ID" value="NZ_CABIIK010000043.1"/>
</dbReference>
<gene>
    <name evidence="2" type="ORF">LNN31_08055</name>
</gene>
<evidence type="ECO:0000313" key="3">
    <source>
        <dbReference type="Proteomes" id="UP001163550"/>
    </source>
</evidence>
<dbReference type="GO" id="GO:0016740">
    <property type="term" value="F:transferase activity"/>
    <property type="evidence" value="ECO:0007669"/>
    <property type="project" value="UniProtKB-KW"/>
</dbReference>
<dbReference type="InterPro" id="IPR029043">
    <property type="entry name" value="GcvT/YgfZ_C"/>
</dbReference>
<proteinExistence type="predicted"/>
<keyword evidence="3" id="KW-1185">Reference proteome</keyword>
<evidence type="ECO:0000259" key="1">
    <source>
        <dbReference type="Pfam" id="PF01571"/>
    </source>
</evidence>
<dbReference type="PANTHER" id="PTHR43757">
    <property type="entry name" value="AMINOMETHYLTRANSFERASE"/>
    <property type="match status" value="1"/>
</dbReference>
<dbReference type="PIRSF" id="PIRSF006487">
    <property type="entry name" value="GcvT"/>
    <property type="match status" value="1"/>
</dbReference>
<feature type="domain" description="GCVT N-terminal" evidence="1">
    <location>
        <begin position="26"/>
        <end position="221"/>
    </location>
</feature>
<dbReference type="Proteomes" id="UP001163550">
    <property type="component" value="Chromosome"/>
</dbReference>
<dbReference type="SUPFAM" id="SSF103025">
    <property type="entry name" value="Folate-binding domain"/>
    <property type="match status" value="1"/>
</dbReference>
<dbReference type="SUPFAM" id="SSF101790">
    <property type="entry name" value="Aminomethyltransferase beta-barrel domain"/>
    <property type="match status" value="1"/>
</dbReference>
<dbReference type="PANTHER" id="PTHR43757:SF2">
    <property type="entry name" value="AMINOMETHYLTRANSFERASE, MITOCHONDRIAL"/>
    <property type="match status" value="1"/>
</dbReference>
<dbReference type="Pfam" id="PF01571">
    <property type="entry name" value="GCV_T"/>
    <property type="match status" value="1"/>
</dbReference>
<keyword evidence="2" id="KW-0808">Transferase</keyword>
<protein>
    <submittedName>
        <fullName evidence="2">Aminomethyl transferase family protein</fullName>
    </submittedName>
</protein>
<name>A0ABY6HLI8_9FIRM</name>
<dbReference type="InterPro" id="IPR028896">
    <property type="entry name" value="GcvT/YgfZ/DmdA"/>
</dbReference>
<organism evidence="2 3">
    <name type="scientific">Acetobacterium wieringae</name>
    <dbReference type="NCBI Taxonomy" id="52694"/>
    <lineage>
        <taxon>Bacteria</taxon>
        <taxon>Bacillati</taxon>
        <taxon>Bacillota</taxon>
        <taxon>Clostridia</taxon>
        <taxon>Eubacteriales</taxon>
        <taxon>Eubacteriaceae</taxon>
        <taxon>Acetobacterium</taxon>
    </lineage>
</organism>
<dbReference type="InterPro" id="IPR006222">
    <property type="entry name" value="GCVT_N"/>
</dbReference>
<reference evidence="2" key="1">
    <citation type="submission" date="2021-11" db="EMBL/GenBank/DDBJ databases">
        <title>Isoprene-degrading acetogen.</title>
        <authorList>
            <person name="Yang Y."/>
            <person name="Jin H."/>
            <person name="Yan J."/>
        </authorList>
    </citation>
    <scope>NUCLEOTIDE SEQUENCE</scope>
    <source>
        <strain evidence="2">Berkeley</strain>
    </source>
</reference>
<dbReference type="Gene3D" id="3.30.1360.120">
    <property type="entry name" value="Probable tRNA modification gtpase trme, domain 1"/>
    <property type="match status" value="1"/>
</dbReference>
<accession>A0ABY6HLI8</accession>
<dbReference type="EMBL" id="CP087994">
    <property type="protein sequence ID" value="UYO64361.1"/>
    <property type="molecule type" value="Genomic_DNA"/>
</dbReference>
<sequence>MNFKLDSAVFEGAYSIINLMGGYLPFEYSGPKSEFLASRDSAWLGINLNTTPVYEVKGPDAVKLLNKVCVNRDYAKLKMGGSRHALMCNEKGQMLADGLIIRTGEDEFRSYWLAPVLDYYVQSLGMNVTGNYVMDEYFFQIDGPKSLEIMEEVCQCDLHDIKFAGKKVVEVLGTEMTIVRLGMSGALAYEVHGAAEYAEMIYKKIRKVVEKFGGKPQGVRNYGIINHTPAGYPNQLQHYAYPLLSSDPGLAEFASKACFIMGLSGSAAEDPNQFYMTPYDVGWGHLVNFELDFIGKEALLKIKDNPPKCVVTLEWNTEDVGDVFMSQFRGKDVEPFDPIEQYTVLSDASGGATIRGDFVMADGKKIGIATGKTYGYYEQRMISLGFIDTEYAKQGDELIVLWGPSGQPQKEIRATVASFPYYNGEFRNETFDVETIPHPKF</sequence>
<dbReference type="InterPro" id="IPR027266">
    <property type="entry name" value="TrmE/GcvT-like"/>
</dbReference>
<evidence type="ECO:0000313" key="2">
    <source>
        <dbReference type="EMBL" id="UYO64361.1"/>
    </source>
</evidence>